<keyword evidence="2" id="KW-1185">Reference proteome</keyword>
<dbReference type="EMBL" id="QPFP01000005">
    <property type="protein sequence ID" value="TEB36608.1"/>
    <property type="molecule type" value="Genomic_DNA"/>
</dbReference>
<dbReference type="AlphaFoldDB" id="A0A4Y7TRT7"/>
<sequence>MDAPGPMARCPTGMVYTRLPLHMYRFDVSIPGMVGNNMEEWRTEVNVSERFGCTDENLRTCRIRTFGVTRLSSRTLVASRGCVLTQGRTRRRG</sequence>
<organism evidence="1 2">
    <name type="scientific">Coprinellus micaceus</name>
    <name type="common">Glistening ink-cap mushroom</name>
    <name type="synonym">Coprinus micaceus</name>
    <dbReference type="NCBI Taxonomy" id="71717"/>
    <lineage>
        <taxon>Eukaryota</taxon>
        <taxon>Fungi</taxon>
        <taxon>Dikarya</taxon>
        <taxon>Basidiomycota</taxon>
        <taxon>Agaricomycotina</taxon>
        <taxon>Agaricomycetes</taxon>
        <taxon>Agaricomycetidae</taxon>
        <taxon>Agaricales</taxon>
        <taxon>Agaricineae</taxon>
        <taxon>Psathyrellaceae</taxon>
        <taxon>Coprinellus</taxon>
    </lineage>
</organism>
<protein>
    <submittedName>
        <fullName evidence="1">Uncharacterized protein</fullName>
    </submittedName>
</protein>
<name>A0A4Y7TRT7_COPMI</name>
<reference evidence="1 2" key="1">
    <citation type="journal article" date="2019" name="Nat. Ecol. Evol.">
        <title>Megaphylogeny resolves global patterns of mushroom evolution.</title>
        <authorList>
            <person name="Varga T."/>
            <person name="Krizsan K."/>
            <person name="Foldi C."/>
            <person name="Dima B."/>
            <person name="Sanchez-Garcia M."/>
            <person name="Sanchez-Ramirez S."/>
            <person name="Szollosi G.J."/>
            <person name="Szarkandi J.G."/>
            <person name="Papp V."/>
            <person name="Albert L."/>
            <person name="Andreopoulos W."/>
            <person name="Angelini C."/>
            <person name="Antonin V."/>
            <person name="Barry K.W."/>
            <person name="Bougher N.L."/>
            <person name="Buchanan P."/>
            <person name="Buyck B."/>
            <person name="Bense V."/>
            <person name="Catcheside P."/>
            <person name="Chovatia M."/>
            <person name="Cooper J."/>
            <person name="Damon W."/>
            <person name="Desjardin D."/>
            <person name="Finy P."/>
            <person name="Geml J."/>
            <person name="Haridas S."/>
            <person name="Hughes K."/>
            <person name="Justo A."/>
            <person name="Karasinski D."/>
            <person name="Kautmanova I."/>
            <person name="Kiss B."/>
            <person name="Kocsube S."/>
            <person name="Kotiranta H."/>
            <person name="LaButti K.M."/>
            <person name="Lechner B.E."/>
            <person name="Liimatainen K."/>
            <person name="Lipzen A."/>
            <person name="Lukacs Z."/>
            <person name="Mihaltcheva S."/>
            <person name="Morgado L.N."/>
            <person name="Niskanen T."/>
            <person name="Noordeloos M.E."/>
            <person name="Ohm R.A."/>
            <person name="Ortiz-Santana B."/>
            <person name="Ovrebo C."/>
            <person name="Racz N."/>
            <person name="Riley R."/>
            <person name="Savchenko A."/>
            <person name="Shiryaev A."/>
            <person name="Soop K."/>
            <person name="Spirin V."/>
            <person name="Szebenyi C."/>
            <person name="Tomsovsky M."/>
            <person name="Tulloss R.E."/>
            <person name="Uehling J."/>
            <person name="Grigoriev I.V."/>
            <person name="Vagvolgyi C."/>
            <person name="Papp T."/>
            <person name="Martin F.M."/>
            <person name="Miettinen O."/>
            <person name="Hibbett D.S."/>
            <person name="Nagy L.G."/>
        </authorList>
    </citation>
    <scope>NUCLEOTIDE SEQUENCE [LARGE SCALE GENOMIC DNA]</scope>
    <source>
        <strain evidence="1 2">FP101781</strain>
    </source>
</reference>
<evidence type="ECO:0000313" key="1">
    <source>
        <dbReference type="EMBL" id="TEB36608.1"/>
    </source>
</evidence>
<dbReference type="Proteomes" id="UP000298030">
    <property type="component" value="Unassembled WGS sequence"/>
</dbReference>
<proteinExistence type="predicted"/>
<evidence type="ECO:0000313" key="2">
    <source>
        <dbReference type="Proteomes" id="UP000298030"/>
    </source>
</evidence>
<gene>
    <name evidence="1" type="ORF">FA13DRAFT_1073659</name>
</gene>
<comment type="caution">
    <text evidence="1">The sequence shown here is derived from an EMBL/GenBank/DDBJ whole genome shotgun (WGS) entry which is preliminary data.</text>
</comment>
<accession>A0A4Y7TRT7</accession>